<proteinExistence type="predicted"/>
<feature type="transmembrane region" description="Helical" evidence="5">
    <location>
        <begin position="55"/>
        <end position="79"/>
    </location>
</feature>
<evidence type="ECO:0000256" key="5">
    <source>
        <dbReference type="SAM" id="Phobius"/>
    </source>
</evidence>
<gene>
    <name evidence="7" type="ORF">D9C73_014848</name>
</gene>
<dbReference type="PROSITE" id="PS50262">
    <property type="entry name" value="G_PROTEIN_RECEP_F1_2"/>
    <property type="match status" value="1"/>
</dbReference>
<dbReference type="GO" id="GO:0004930">
    <property type="term" value="F:G protein-coupled receptor activity"/>
    <property type="evidence" value="ECO:0007669"/>
    <property type="project" value="InterPro"/>
</dbReference>
<feature type="transmembrane region" description="Helical" evidence="5">
    <location>
        <begin position="20"/>
        <end position="43"/>
    </location>
</feature>
<keyword evidence="4 5" id="KW-0472">Membrane</keyword>
<dbReference type="Gene3D" id="1.20.1070.10">
    <property type="entry name" value="Rhodopsin 7-helix transmembrane proteins"/>
    <property type="match status" value="1"/>
</dbReference>
<dbReference type="PANTHER" id="PTHR26451:SF886">
    <property type="entry name" value="GROWTH HORMONE SECRETAGOGUE RECEPTOR TYPE 1-LIKE-RELATED"/>
    <property type="match status" value="1"/>
</dbReference>
<dbReference type="CDD" id="cd00637">
    <property type="entry name" value="7tm_classA_rhodopsin-like"/>
    <property type="match status" value="1"/>
</dbReference>
<keyword evidence="7" id="KW-0675">Receptor</keyword>
<feature type="transmembrane region" description="Helical" evidence="5">
    <location>
        <begin position="85"/>
        <end position="112"/>
    </location>
</feature>
<feature type="domain" description="G-protein coupled receptors family 1 profile" evidence="6">
    <location>
        <begin position="34"/>
        <end position="283"/>
    </location>
</feature>
<comment type="subcellular location">
    <subcellularLocation>
        <location evidence="1">Membrane</location>
    </subcellularLocation>
</comment>
<reference evidence="7 8" key="1">
    <citation type="submission" date="2019-01" db="EMBL/GenBank/DDBJ databases">
        <title>Genome Assembly of Collichthys lucidus.</title>
        <authorList>
            <person name="Cai M."/>
            <person name="Xiao S."/>
        </authorList>
    </citation>
    <scope>NUCLEOTIDE SEQUENCE [LARGE SCALE GENOMIC DNA]</scope>
    <source>
        <strain evidence="7">JT15FE1705JMU</strain>
        <tissue evidence="7">Muscle</tissue>
    </source>
</reference>
<keyword evidence="2 5" id="KW-0812">Transmembrane</keyword>
<evidence type="ECO:0000256" key="2">
    <source>
        <dbReference type="ARBA" id="ARBA00022692"/>
    </source>
</evidence>
<keyword evidence="8" id="KW-1185">Reference proteome</keyword>
<organism evidence="7 8">
    <name type="scientific">Collichthys lucidus</name>
    <name type="common">Big head croaker</name>
    <name type="synonym">Sciaena lucida</name>
    <dbReference type="NCBI Taxonomy" id="240159"/>
    <lineage>
        <taxon>Eukaryota</taxon>
        <taxon>Metazoa</taxon>
        <taxon>Chordata</taxon>
        <taxon>Craniata</taxon>
        <taxon>Vertebrata</taxon>
        <taxon>Euteleostomi</taxon>
        <taxon>Actinopterygii</taxon>
        <taxon>Neopterygii</taxon>
        <taxon>Teleostei</taxon>
        <taxon>Neoteleostei</taxon>
        <taxon>Acanthomorphata</taxon>
        <taxon>Eupercaria</taxon>
        <taxon>Sciaenidae</taxon>
        <taxon>Collichthys</taxon>
    </lineage>
</organism>
<sequence length="308" mass="35588">MADNNSLIGGGVSSLPFTDRIIIVQILVIIFLFINFLLIITFFQKECFYTSTRYILFAITLFSDSLILFVTNILLILTYLEFTLQVWICIILSASMILFNIVTPVTLTAMTLERYVAICMPLRHAELCSTRSTMHFILIIHGLSSVPCIVILSTVFASASLSFYTQHRLCAMASLMLYRWQDHVRSAVLQFYFLIMVIIIVFSYAKIMQVAKAASGEDKKSSWKGLRTVILHGFQLLLCLIQMWCPFIEAAVFQIDLILFINVRFYNYILFNLTPRCLSPLIYGLRDEKFFHALKRYAFFGLYKRNIR</sequence>
<evidence type="ECO:0000313" key="8">
    <source>
        <dbReference type="Proteomes" id="UP000298787"/>
    </source>
</evidence>
<dbReference type="GO" id="GO:0004984">
    <property type="term" value="F:olfactory receptor activity"/>
    <property type="evidence" value="ECO:0007669"/>
    <property type="project" value="TreeGrafter"/>
</dbReference>
<feature type="transmembrane region" description="Helical" evidence="5">
    <location>
        <begin position="184"/>
        <end position="205"/>
    </location>
</feature>
<name>A0A4U5V358_COLLU</name>
<dbReference type="Proteomes" id="UP000298787">
    <property type="component" value="Chromosome 13"/>
</dbReference>
<dbReference type="InterPro" id="IPR017452">
    <property type="entry name" value="GPCR_Rhodpsn_7TM"/>
</dbReference>
<evidence type="ECO:0000259" key="6">
    <source>
        <dbReference type="PROSITE" id="PS50262"/>
    </source>
</evidence>
<evidence type="ECO:0000313" key="7">
    <source>
        <dbReference type="EMBL" id="TKS80745.1"/>
    </source>
</evidence>
<protein>
    <submittedName>
        <fullName evidence="7">Mu-type opioid receptor</fullName>
    </submittedName>
</protein>
<evidence type="ECO:0000256" key="4">
    <source>
        <dbReference type="ARBA" id="ARBA00023136"/>
    </source>
</evidence>
<dbReference type="AlphaFoldDB" id="A0A4U5V358"/>
<evidence type="ECO:0000256" key="1">
    <source>
        <dbReference type="ARBA" id="ARBA00004370"/>
    </source>
</evidence>
<dbReference type="STRING" id="240159.A0A4U5V358"/>
<feature type="transmembrane region" description="Helical" evidence="5">
    <location>
        <begin position="226"/>
        <end position="244"/>
    </location>
</feature>
<dbReference type="GO" id="GO:0005549">
    <property type="term" value="F:odorant binding"/>
    <property type="evidence" value="ECO:0007669"/>
    <property type="project" value="TreeGrafter"/>
</dbReference>
<dbReference type="EMBL" id="CM014090">
    <property type="protein sequence ID" value="TKS80745.1"/>
    <property type="molecule type" value="Genomic_DNA"/>
</dbReference>
<evidence type="ECO:0000256" key="3">
    <source>
        <dbReference type="ARBA" id="ARBA00022989"/>
    </source>
</evidence>
<dbReference type="PRINTS" id="PR00237">
    <property type="entry name" value="GPCRRHODOPSN"/>
</dbReference>
<accession>A0A4U5V358</accession>
<dbReference type="SUPFAM" id="SSF81321">
    <property type="entry name" value="Family A G protein-coupled receptor-like"/>
    <property type="match status" value="1"/>
</dbReference>
<dbReference type="InterPro" id="IPR052921">
    <property type="entry name" value="GPCR1_Superfamily_Member"/>
</dbReference>
<keyword evidence="3 5" id="KW-1133">Transmembrane helix</keyword>
<dbReference type="InterPro" id="IPR000276">
    <property type="entry name" value="GPCR_Rhodpsn"/>
</dbReference>
<dbReference type="GO" id="GO:0016020">
    <property type="term" value="C:membrane"/>
    <property type="evidence" value="ECO:0007669"/>
    <property type="project" value="UniProtKB-SubCell"/>
</dbReference>
<feature type="transmembrane region" description="Helical" evidence="5">
    <location>
        <begin position="133"/>
        <end position="164"/>
    </location>
</feature>
<dbReference type="Pfam" id="PF00001">
    <property type="entry name" value="7tm_1"/>
    <property type="match status" value="1"/>
</dbReference>
<dbReference type="PANTHER" id="PTHR26451">
    <property type="entry name" value="G_PROTEIN_RECEP_F1_2 DOMAIN-CONTAINING PROTEIN"/>
    <property type="match status" value="1"/>
</dbReference>
<dbReference type="FunFam" id="1.20.1070.10:FF:000096">
    <property type="entry name" value="Odorant receptor 131-2"/>
    <property type="match status" value="1"/>
</dbReference>